<keyword evidence="7" id="KW-0456">Lyase</keyword>
<evidence type="ECO:0000256" key="8">
    <source>
        <dbReference type="ARBA" id="ARBA00047838"/>
    </source>
</evidence>
<dbReference type="Gene3D" id="3.40.50.880">
    <property type="match status" value="1"/>
</dbReference>
<evidence type="ECO:0000259" key="10">
    <source>
        <dbReference type="Pfam" id="PF00117"/>
    </source>
</evidence>
<evidence type="ECO:0000256" key="1">
    <source>
        <dbReference type="ARBA" id="ARBA00005091"/>
    </source>
</evidence>
<dbReference type="Pfam" id="PF00117">
    <property type="entry name" value="GATase"/>
    <property type="match status" value="1"/>
</dbReference>
<evidence type="ECO:0000313" key="11">
    <source>
        <dbReference type="EMBL" id="GAL27521.1"/>
    </source>
</evidence>
<evidence type="ECO:0000256" key="7">
    <source>
        <dbReference type="ARBA" id="ARBA00023239"/>
    </source>
</evidence>
<keyword evidence="3" id="KW-0028">Amino-acid biosynthesis</keyword>
<evidence type="ECO:0000256" key="4">
    <source>
        <dbReference type="ARBA" id="ARBA00022801"/>
    </source>
</evidence>
<protein>
    <submittedName>
        <fullName evidence="11">Imidazole glycerol phosphate synthase amidotransferase subunit</fullName>
    </submittedName>
</protein>
<dbReference type="SUPFAM" id="SSF52317">
    <property type="entry name" value="Class I glutamine amidotransferase-like"/>
    <property type="match status" value="1"/>
</dbReference>
<sequence>MLFTDSDEFGHSTGLSLLPGHITRLDANTLHKIALPHIGWSQLKPTRHLDRTILEGVQESNQFYFIHSFALVEPNADYQLSHSEYQGIQFCSTVQSKQIIGCQYHPEKSGKHGLKIIGNFVNLCKRAQL</sequence>
<dbReference type="PANTHER" id="PTHR42701:SF1">
    <property type="entry name" value="IMIDAZOLE GLYCEROL PHOSPHATE SYNTHASE SUBUNIT HISH"/>
    <property type="match status" value="1"/>
</dbReference>
<keyword evidence="12" id="KW-1185">Reference proteome</keyword>
<dbReference type="InterPro" id="IPR029062">
    <property type="entry name" value="Class_I_gatase-like"/>
</dbReference>
<reference evidence="12" key="2">
    <citation type="submission" date="2014-09" db="EMBL/GenBank/DDBJ databases">
        <authorList>
            <consortium name="NBRP consortium"/>
            <person name="Sawabe T."/>
            <person name="Meirelles P."/>
            <person name="Nakanishi M."/>
            <person name="Sayaka M."/>
            <person name="Hattori M."/>
            <person name="Ohkuma M."/>
        </authorList>
    </citation>
    <scope>NUCLEOTIDE SEQUENCE [LARGE SCALE GENOMIC DNA]</scope>
    <source>
        <strain evidence="12">JCM 19239</strain>
    </source>
</reference>
<keyword evidence="5" id="KW-0315">Glutamine amidotransferase</keyword>
<evidence type="ECO:0000256" key="3">
    <source>
        <dbReference type="ARBA" id="ARBA00022605"/>
    </source>
</evidence>
<comment type="catalytic activity">
    <reaction evidence="9">
        <text>L-glutamine + H2O = L-glutamate + NH4(+)</text>
        <dbReference type="Rhea" id="RHEA:15889"/>
        <dbReference type="ChEBI" id="CHEBI:15377"/>
        <dbReference type="ChEBI" id="CHEBI:28938"/>
        <dbReference type="ChEBI" id="CHEBI:29985"/>
        <dbReference type="ChEBI" id="CHEBI:58359"/>
        <dbReference type="EC" id="3.5.1.2"/>
    </reaction>
</comment>
<dbReference type="Proteomes" id="UP000029223">
    <property type="component" value="Unassembled WGS sequence"/>
</dbReference>
<feature type="domain" description="Glutamine amidotransferase" evidence="10">
    <location>
        <begin position="31"/>
        <end position="120"/>
    </location>
</feature>
<dbReference type="EMBL" id="BBMS01000030">
    <property type="protein sequence ID" value="GAL27521.1"/>
    <property type="molecule type" value="Genomic_DNA"/>
</dbReference>
<dbReference type="InterPro" id="IPR017926">
    <property type="entry name" value="GATASE"/>
</dbReference>
<dbReference type="PROSITE" id="PS51273">
    <property type="entry name" value="GATASE_TYPE_1"/>
    <property type="match status" value="1"/>
</dbReference>
<proteinExistence type="predicted"/>
<evidence type="ECO:0000256" key="5">
    <source>
        <dbReference type="ARBA" id="ARBA00022962"/>
    </source>
</evidence>
<reference evidence="12" key="1">
    <citation type="submission" date="2014-09" db="EMBL/GenBank/DDBJ databases">
        <title>Vibrio variabilis JCM 19239. (C206) whole genome shotgun sequence.</title>
        <authorList>
            <person name="Sawabe T."/>
            <person name="Meirelles P."/>
            <person name="Nakanishi M."/>
            <person name="Sayaka M."/>
            <person name="Hattori M."/>
            <person name="Ohkuma M."/>
        </authorList>
    </citation>
    <scope>NUCLEOTIDE SEQUENCE [LARGE SCALE GENOMIC DNA]</scope>
    <source>
        <strain evidence="12">JCM 19239</strain>
    </source>
</reference>
<gene>
    <name evidence="11" type="ORF">JCM19239_2483</name>
</gene>
<evidence type="ECO:0000256" key="9">
    <source>
        <dbReference type="ARBA" id="ARBA00049534"/>
    </source>
</evidence>
<accession>A0ABQ0JFI2</accession>
<evidence type="ECO:0000256" key="6">
    <source>
        <dbReference type="ARBA" id="ARBA00023102"/>
    </source>
</evidence>
<evidence type="ECO:0000313" key="12">
    <source>
        <dbReference type="Proteomes" id="UP000029223"/>
    </source>
</evidence>
<evidence type="ECO:0000256" key="2">
    <source>
        <dbReference type="ARBA" id="ARBA00011152"/>
    </source>
</evidence>
<keyword evidence="6" id="KW-0368">Histidine biosynthesis</keyword>
<comment type="pathway">
    <text evidence="1">Amino-acid biosynthesis; L-histidine biosynthesis; L-histidine from 5-phospho-alpha-D-ribose 1-diphosphate: step 5/9.</text>
</comment>
<keyword evidence="4" id="KW-0378">Hydrolase</keyword>
<comment type="subunit">
    <text evidence="2">Heterodimer of HisH and HisF.</text>
</comment>
<comment type="caution">
    <text evidence="11">The sequence shown here is derived from an EMBL/GenBank/DDBJ whole genome shotgun (WGS) entry which is preliminary data.</text>
</comment>
<name>A0ABQ0JFI2_9VIBR</name>
<organism evidence="11 12">
    <name type="scientific">Vibrio variabilis</name>
    <dbReference type="NCBI Taxonomy" id="990271"/>
    <lineage>
        <taxon>Bacteria</taxon>
        <taxon>Pseudomonadati</taxon>
        <taxon>Pseudomonadota</taxon>
        <taxon>Gammaproteobacteria</taxon>
        <taxon>Vibrionales</taxon>
        <taxon>Vibrionaceae</taxon>
        <taxon>Vibrio</taxon>
    </lineage>
</organism>
<dbReference type="PANTHER" id="PTHR42701">
    <property type="entry name" value="IMIDAZOLE GLYCEROL PHOSPHATE SYNTHASE SUBUNIT HISH"/>
    <property type="match status" value="1"/>
</dbReference>
<comment type="catalytic activity">
    <reaction evidence="8">
        <text>5-[(5-phospho-1-deoxy-D-ribulos-1-ylimino)methylamino]-1-(5-phospho-beta-D-ribosyl)imidazole-4-carboxamide + L-glutamine = D-erythro-1-(imidazol-4-yl)glycerol 3-phosphate + 5-amino-1-(5-phospho-beta-D-ribosyl)imidazole-4-carboxamide + L-glutamate + H(+)</text>
        <dbReference type="Rhea" id="RHEA:24793"/>
        <dbReference type="ChEBI" id="CHEBI:15378"/>
        <dbReference type="ChEBI" id="CHEBI:29985"/>
        <dbReference type="ChEBI" id="CHEBI:58278"/>
        <dbReference type="ChEBI" id="CHEBI:58359"/>
        <dbReference type="ChEBI" id="CHEBI:58475"/>
        <dbReference type="ChEBI" id="CHEBI:58525"/>
        <dbReference type="EC" id="4.3.2.10"/>
    </reaction>
</comment>
<dbReference type="InterPro" id="IPR010139">
    <property type="entry name" value="Imidazole-glycPsynth_HisH"/>
</dbReference>